<comment type="caution">
    <text evidence="2">The sequence shown here is derived from an EMBL/GenBank/DDBJ whole genome shotgun (WGS) entry which is preliminary data.</text>
</comment>
<dbReference type="Gene3D" id="3.40.630.30">
    <property type="match status" value="1"/>
</dbReference>
<evidence type="ECO:0000313" key="3">
    <source>
        <dbReference type="Proteomes" id="UP001275436"/>
    </source>
</evidence>
<dbReference type="Proteomes" id="UP001275436">
    <property type="component" value="Unassembled WGS sequence"/>
</dbReference>
<dbReference type="EMBL" id="BSKO01000001">
    <property type="protein sequence ID" value="GLO64594.1"/>
    <property type="molecule type" value="Genomic_DNA"/>
</dbReference>
<evidence type="ECO:0000313" key="2">
    <source>
        <dbReference type="EMBL" id="GLO64594.1"/>
    </source>
</evidence>
<evidence type="ECO:0000259" key="1">
    <source>
        <dbReference type="PROSITE" id="PS51186"/>
    </source>
</evidence>
<organism evidence="2 3">
    <name type="scientific">Oceanobacillus kimchii</name>
    <dbReference type="NCBI Taxonomy" id="746691"/>
    <lineage>
        <taxon>Bacteria</taxon>
        <taxon>Bacillati</taxon>
        <taxon>Bacillota</taxon>
        <taxon>Bacilli</taxon>
        <taxon>Bacillales</taxon>
        <taxon>Bacillaceae</taxon>
        <taxon>Oceanobacillus</taxon>
    </lineage>
</organism>
<proteinExistence type="predicted"/>
<dbReference type="CDD" id="cd04301">
    <property type="entry name" value="NAT_SF"/>
    <property type="match status" value="1"/>
</dbReference>
<reference evidence="2 3" key="1">
    <citation type="submission" date="2023-02" db="EMBL/GenBank/DDBJ databases">
        <title>Oceanobacillus kimchii IFOP_LL358 isolated form Alexandrium catenella lab strain.</title>
        <authorList>
            <person name="Gajardo G."/>
            <person name="Ueki S."/>
            <person name="Maruyama F."/>
        </authorList>
    </citation>
    <scope>NUCLEOTIDE SEQUENCE [LARGE SCALE GENOMIC DNA]</scope>
    <source>
        <strain evidence="2 3">IFOP_LL358</strain>
    </source>
</reference>
<dbReference type="Pfam" id="PF00583">
    <property type="entry name" value="Acetyltransf_1"/>
    <property type="match status" value="1"/>
</dbReference>
<dbReference type="PANTHER" id="PTHR43072">
    <property type="entry name" value="N-ACETYLTRANSFERASE"/>
    <property type="match status" value="1"/>
</dbReference>
<gene>
    <name evidence="2" type="ORF">MACH08_03780</name>
</gene>
<protein>
    <recommendedName>
        <fullName evidence="1">N-acetyltransferase domain-containing protein</fullName>
    </recommendedName>
</protein>
<feature type="domain" description="N-acetyltransferase" evidence="1">
    <location>
        <begin position="1"/>
        <end position="150"/>
    </location>
</feature>
<dbReference type="PROSITE" id="PS51186">
    <property type="entry name" value="GNAT"/>
    <property type="match status" value="1"/>
</dbReference>
<dbReference type="InterPro" id="IPR000182">
    <property type="entry name" value="GNAT_dom"/>
</dbReference>
<accession>A0ABQ5TGF2</accession>
<sequence>MRIRSYMKKDKGSFLRLSNRLTNVDFPQYRDMEVMEIKQKQLALKSLENNKDNIFIAEVEGECIGFIEMKEKQDFFSDKIYAYVATLVVDERAEGKGVAKRLMKHAEDWAVQRDISVLTLDVFASNNRARQFYQHMDFEEDIIKMTKELP</sequence>
<dbReference type="InterPro" id="IPR016181">
    <property type="entry name" value="Acyl_CoA_acyltransferase"/>
</dbReference>
<dbReference type="RefSeq" id="WP_317957626.1">
    <property type="nucleotide sequence ID" value="NZ_BSKO01000001.1"/>
</dbReference>
<keyword evidence="3" id="KW-1185">Reference proteome</keyword>
<name>A0ABQ5TGF2_9BACI</name>
<dbReference type="SUPFAM" id="SSF55729">
    <property type="entry name" value="Acyl-CoA N-acyltransferases (Nat)"/>
    <property type="match status" value="1"/>
</dbReference>